<dbReference type="EMBL" id="LN853794">
    <property type="protein sequence ID" value="CRY96703.1"/>
    <property type="molecule type" value="Genomic_DNA"/>
</dbReference>
<proteinExistence type="predicted"/>
<accession>A0A0H5Q485</accession>
<evidence type="ECO:0000313" key="1">
    <source>
        <dbReference type="EMBL" id="CRY96703.1"/>
    </source>
</evidence>
<protein>
    <submittedName>
        <fullName evidence="1">Uncharacterized protein</fullName>
    </submittedName>
</protein>
<reference evidence="1" key="2">
    <citation type="submission" date="2015-07" db="EMBL/GenBank/DDBJ databases">
        <title>Plasmids, circular viruses and viroids from rat gut.</title>
        <authorList>
            <person name="Jorgensen T.J."/>
            <person name="Hansen M.A."/>
            <person name="Xu Z."/>
            <person name="Tabak M.A."/>
            <person name="Sorensen S.J."/>
            <person name="Hansen L.H."/>
        </authorList>
    </citation>
    <scope>NUCLEOTIDE SEQUENCE</scope>
    <source>
        <strain evidence="1">RGFK1221</strain>
    </source>
</reference>
<dbReference type="AlphaFoldDB" id="A0A0H5Q485"/>
<sequence length="202" mass="21510">MTLVIPEEYAEASIELRNDGDPDAWYITFGVGLGAAGVDVTPAAEAIYGAFSDNLKADLGDDTAIVACHLRAAQPTGDPITYSFFGTDSGTSSGDRLPQNCALLVTKVTGLGGRKGRGRMFVPNVIPVTGCNEVGVLDSTFRSAIQADFDGFLTDVDAITTPFACELVLLHNDYGVDTPAPTHITRLQVETTIATQRRRLRN</sequence>
<reference evidence="1" key="1">
    <citation type="submission" date="2015-06" db="EMBL/GenBank/DDBJ databases">
        <authorList>
            <person name="Joergensen T."/>
        </authorList>
    </citation>
    <scope>NUCLEOTIDE SEQUENCE</scope>
    <source>
        <strain evidence="1">RGFK1221</strain>
    </source>
</reference>
<organism evidence="1">
    <name type="scientific">uncultured prokaryote</name>
    <dbReference type="NCBI Taxonomy" id="198431"/>
    <lineage>
        <taxon>unclassified sequences</taxon>
        <taxon>environmental samples</taxon>
    </lineage>
</organism>
<name>A0A0H5Q485_9ZZZZ</name>